<organism evidence="14 15">
    <name type="scientific">Halorussus caseinilyticus</name>
    <dbReference type="NCBI Taxonomy" id="3034025"/>
    <lineage>
        <taxon>Archaea</taxon>
        <taxon>Methanobacteriati</taxon>
        <taxon>Methanobacteriota</taxon>
        <taxon>Stenosarchaea group</taxon>
        <taxon>Halobacteria</taxon>
        <taxon>Halobacteriales</taxon>
        <taxon>Haladaptataceae</taxon>
        <taxon>Halorussus</taxon>
    </lineage>
</organism>
<evidence type="ECO:0000256" key="10">
    <source>
        <dbReference type="PIRNR" id="PIRNR016496"/>
    </source>
</evidence>
<dbReference type="Gene3D" id="3.40.1160.10">
    <property type="entry name" value="Acetylglutamate kinase-like"/>
    <property type="match status" value="1"/>
</dbReference>
<dbReference type="NCBIfam" id="NF040647">
    <property type="entry name" value="IPPK_Arch"/>
    <property type="match status" value="1"/>
</dbReference>
<comment type="caution">
    <text evidence="14">The sequence shown here is derived from an EMBL/GenBank/DDBJ whole genome shotgun (WGS) entry which is preliminary data.</text>
</comment>
<dbReference type="InterPro" id="IPR036393">
    <property type="entry name" value="AceGlu_kinase-like_sf"/>
</dbReference>
<accession>A0ABD5WNK0</accession>
<name>A0ABD5WNK0_9EURY</name>
<keyword evidence="4 10" id="KW-0808">Transferase</keyword>
<dbReference type="GO" id="GO:0008299">
    <property type="term" value="P:isoprenoid biosynthetic process"/>
    <property type="evidence" value="ECO:0007669"/>
    <property type="project" value="UniProtKB-KW"/>
</dbReference>
<evidence type="ECO:0000256" key="3">
    <source>
        <dbReference type="ARBA" id="ARBA00017267"/>
    </source>
</evidence>
<feature type="binding site" evidence="11">
    <location>
        <begin position="6"/>
        <end position="10"/>
    </location>
    <ligand>
        <name>ATP</name>
        <dbReference type="ChEBI" id="CHEBI:30616"/>
    </ligand>
</feature>
<dbReference type="InterPro" id="IPR024192">
    <property type="entry name" value="Fosfomycin_R_FomA-type"/>
</dbReference>
<evidence type="ECO:0000256" key="12">
    <source>
        <dbReference type="PIRSR" id="PIRSR016496-2"/>
    </source>
</evidence>
<evidence type="ECO:0000313" key="15">
    <source>
        <dbReference type="Proteomes" id="UP001596407"/>
    </source>
</evidence>
<evidence type="ECO:0000256" key="4">
    <source>
        <dbReference type="ARBA" id="ARBA00022679"/>
    </source>
</evidence>
<dbReference type="EC" id="2.7.4.26" evidence="2 10"/>
<evidence type="ECO:0000256" key="11">
    <source>
        <dbReference type="PIRSR" id="PIRSR016496-1"/>
    </source>
</evidence>
<comment type="subunit">
    <text evidence="10">Homodimer.</text>
</comment>
<keyword evidence="7 10" id="KW-0067">ATP-binding</keyword>
<dbReference type="EMBL" id="JBHSZH010000005">
    <property type="protein sequence ID" value="MFC7080241.1"/>
    <property type="molecule type" value="Genomic_DNA"/>
</dbReference>
<proteinExistence type="inferred from homology"/>
<dbReference type="GO" id="GO:0005524">
    <property type="term" value="F:ATP binding"/>
    <property type="evidence" value="ECO:0007669"/>
    <property type="project" value="UniProtKB-KW"/>
</dbReference>
<evidence type="ECO:0000256" key="1">
    <source>
        <dbReference type="ARBA" id="ARBA00010540"/>
    </source>
</evidence>
<sequence length="250" mass="25560">MTTVLKLGGSVVTDKDRAEALDGPALDAAADAVADALASGDTSDLVVVHGGGSFGHHHASKHGVSKTEGTDDAGAALEIHAAMKTLNDFVLSRLHERDVPAVPVHPFSAACRNREADLTLMTEQVETMLGEGFVPVLHGDGVVHEGKGVTVLSGDEVVTAVAEGIDADRVGFCSTVPGVLDDEDAVIPEIRSYDEVVEFLGGSDSTDVTGGMAGKVRALLALGAPATIFGPDDLRAFLAGETPGTRIDGG</sequence>
<comment type="catalytic activity">
    <reaction evidence="9 10">
        <text>isopentenyl phosphate + ATP = isopentenyl diphosphate + ADP</text>
        <dbReference type="Rhea" id="RHEA:33963"/>
        <dbReference type="ChEBI" id="CHEBI:30616"/>
        <dbReference type="ChEBI" id="CHEBI:65078"/>
        <dbReference type="ChEBI" id="CHEBI:128769"/>
        <dbReference type="ChEBI" id="CHEBI:456216"/>
        <dbReference type="EC" id="2.7.4.26"/>
    </reaction>
</comment>
<dbReference type="GO" id="GO:0102043">
    <property type="term" value="F:isopentenyl phosphate kinase activity"/>
    <property type="evidence" value="ECO:0007669"/>
    <property type="project" value="UniProtKB-EC"/>
</dbReference>
<feature type="binding site" evidence="11">
    <location>
        <position position="211"/>
    </location>
    <ligand>
        <name>ATP</name>
        <dbReference type="ChEBI" id="CHEBI:30616"/>
    </ligand>
</feature>
<dbReference type="PANTHER" id="PTHR43654">
    <property type="entry name" value="GLUTAMATE 5-KINASE"/>
    <property type="match status" value="1"/>
</dbReference>
<feature type="site" description="Transition state stabilizer" evidence="12">
    <location>
        <position position="15"/>
    </location>
</feature>
<dbReference type="Proteomes" id="UP001596407">
    <property type="component" value="Unassembled WGS sequence"/>
</dbReference>
<evidence type="ECO:0000256" key="5">
    <source>
        <dbReference type="ARBA" id="ARBA00022741"/>
    </source>
</evidence>
<keyword evidence="6 10" id="KW-0418">Kinase</keyword>
<comment type="function">
    <text evidence="10">Catalyzes the phosphorylation of isopentenyl phosphate (IP) to isopentenyl diphosphate (IPP). Functions in an alternate mevalonate (MVA) pathway leading to IPP, a key precursor for the biosynthesis of isoprenoid compounds such as archaeal membrane lipids.</text>
</comment>
<reference evidence="14 15" key="1">
    <citation type="journal article" date="2019" name="Int. J. Syst. Evol. Microbiol.">
        <title>The Global Catalogue of Microorganisms (GCM) 10K type strain sequencing project: providing services to taxonomists for standard genome sequencing and annotation.</title>
        <authorList>
            <consortium name="The Broad Institute Genomics Platform"/>
            <consortium name="The Broad Institute Genome Sequencing Center for Infectious Disease"/>
            <person name="Wu L."/>
            <person name="Ma J."/>
        </authorList>
    </citation>
    <scope>NUCLEOTIDE SEQUENCE [LARGE SCALE GENOMIC DNA]</scope>
    <source>
        <strain evidence="14 15">DT72</strain>
    </source>
</reference>
<dbReference type="PANTHER" id="PTHR43654:SF1">
    <property type="entry name" value="ISOPENTENYL PHOSPHATE KINASE"/>
    <property type="match status" value="1"/>
</dbReference>
<evidence type="ECO:0000256" key="8">
    <source>
        <dbReference type="ARBA" id="ARBA00023229"/>
    </source>
</evidence>
<comment type="similarity">
    <text evidence="1 10">Belongs to the isopentenyl phosphate kinase family.</text>
</comment>
<evidence type="ECO:0000256" key="2">
    <source>
        <dbReference type="ARBA" id="ARBA00012908"/>
    </source>
</evidence>
<evidence type="ECO:0000256" key="7">
    <source>
        <dbReference type="ARBA" id="ARBA00022840"/>
    </source>
</evidence>
<evidence type="ECO:0000256" key="6">
    <source>
        <dbReference type="ARBA" id="ARBA00022777"/>
    </source>
</evidence>
<dbReference type="InterPro" id="IPR001048">
    <property type="entry name" value="Asp/Glu/Uridylate_kinase"/>
</dbReference>
<dbReference type="GO" id="GO:0016301">
    <property type="term" value="F:kinase activity"/>
    <property type="evidence" value="ECO:0007669"/>
    <property type="project" value="UniProtKB-KW"/>
</dbReference>
<protein>
    <recommendedName>
        <fullName evidence="3 10">Isopentenyl phosphate kinase</fullName>
        <shortName evidence="10">IPK</shortName>
        <ecNumber evidence="2 10">2.7.4.26</ecNumber>
    </recommendedName>
</protein>
<feature type="binding site" evidence="11">
    <location>
        <position position="51"/>
    </location>
    <ligand>
        <name>substrate</name>
    </ligand>
</feature>
<gene>
    <name evidence="14" type="ORF">ACFQJ6_09030</name>
</gene>
<feature type="domain" description="Aspartate/glutamate/uridylate kinase" evidence="13">
    <location>
        <begin position="1"/>
        <end position="221"/>
    </location>
</feature>
<evidence type="ECO:0000313" key="14">
    <source>
        <dbReference type="EMBL" id="MFC7080241.1"/>
    </source>
</evidence>
<dbReference type="GeneID" id="79303156"/>
<dbReference type="RefSeq" id="WP_276281927.1">
    <property type="nucleotide sequence ID" value="NZ_CP119809.1"/>
</dbReference>
<feature type="binding site" evidence="11">
    <location>
        <position position="215"/>
    </location>
    <ligand>
        <name>ATP</name>
        <dbReference type="ChEBI" id="CHEBI:30616"/>
    </ligand>
</feature>
<evidence type="ECO:0000256" key="9">
    <source>
        <dbReference type="ARBA" id="ARBA00049063"/>
    </source>
</evidence>
<feature type="binding site" evidence="11">
    <location>
        <position position="52"/>
    </location>
    <ligand>
        <name>ATP</name>
        <dbReference type="ChEBI" id="CHEBI:30616"/>
    </ligand>
</feature>
<evidence type="ECO:0000259" key="13">
    <source>
        <dbReference type="Pfam" id="PF00696"/>
    </source>
</evidence>
<dbReference type="SUPFAM" id="SSF53633">
    <property type="entry name" value="Carbamate kinase-like"/>
    <property type="match status" value="1"/>
</dbReference>
<keyword evidence="5 10" id="KW-0547">Nucleotide-binding</keyword>
<feature type="binding site" evidence="11">
    <location>
        <position position="154"/>
    </location>
    <ligand>
        <name>substrate</name>
    </ligand>
</feature>
<keyword evidence="8" id="KW-0414">Isoprene biosynthesis</keyword>
<dbReference type="PIRSF" id="PIRSF016496">
    <property type="entry name" value="Kin_FomA"/>
    <property type="match status" value="1"/>
</dbReference>
<dbReference type="Pfam" id="PF00696">
    <property type="entry name" value="AA_kinase"/>
    <property type="match status" value="1"/>
</dbReference>
<dbReference type="AlphaFoldDB" id="A0ABD5WNK0"/>
<feature type="binding site" evidence="11">
    <location>
        <position position="56"/>
    </location>
    <ligand>
        <name>substrate</name>
    </ligand>
</feature>
<keyword evidence="15" id="KW-1185">Reference proteome</keyword>